<dbReference type="RefSeq" id="WP_036162878.1">
    <property type="nucleotide sequence ID" value="NZ_JAMB01000011.1"/>
</dbReference>
<dbReference type="AlphaFoldDB" id="X7E1S7"/>
<organism evidence="6 7">
    <name type="scientific">Marinomonas ushuaiensis DSM 15871</name>
    <dbReference type="NCBI Taxonomy" id="1122207"/>
    <lineage>
        <taxon>Bacteria</taxon>
        <taxon>Pseudomonadati</taxon>
        <taxon>Pseudomonadota</taxon>
        <taxon>Gammaproteobacteria</taxon>
        <taxon>Oceanospirillales</taxon>
        <taxon>Oceanospirillaceae</taxon>
        <taxon>Marinomonas</taxon>
    </lineage>
</organism>
<dbReference type="PANTHER" id="PTHR30126:SF91">
    <property type="entry name" value="LYSR FAMILY TRANSCRIPTIONAL REGULATOR"/>
    <property type="match status" value="1"/>
</dbReference>
<feature type="domain" description="HTH lysR-type" evidence="5">
    <location>
        <begin position="1"/>
        <end position="59"/>
    </location>
</feature>
<evidence type="ECO:0000256" key="2">
    <source>
        <dbReference type="ARBA" id="ARBA00023015"/>
    </source>
</evidence>
<dbReference type="Gene3D" id="3.40.190.290">
    <property type="match status" value="1"/>
</dbReference>
<dbReference type="FunFam" id="1.10.10.10:FF:000001">
    <property type="entry name" value="LysR family transcriptional regulator"/>
    <property type="match status" value="1"/>
</dbReference>
<dbReference type="PROSITE" id="PS50931">
    <property type="entry name" value="HTH_LYSR"/>
    <property type="match status" value="1"/>
</dbReference>
<dbReference type="PATRIC" id="fig|1122207.3.peg.2435"/>
<dbReference type="GO" id="GO:0000976">
    <property type="term" value="F:transcription cis-regulatory region binding"/>
    <property type="evidence" value="ECO:0007669"/>
    <property type="project" value="TreeGrafter"/>
</dbReference>
<dbReference type="EMBL" id="JAMB01000011">
    <property type="protein sequence ID" value="ETX10019.1"/>
    <property type="molecule type" value="Genomic_DNA"/>
</dbReference>
<dbReference type="PANTHER" id="PTHR30126">
    <property type="entry name" value="HTH-TYPE TRANSCRIPTIONAL REGULATOR"/>
    <property type="match status" value="1"/>
</dbReference>
<gene>
    <name evidence="6" type="ORF">MUS1_04090</name>
</gene>
<evidence type="ECO:0000313" key="7">
    <source>
        <dbReference type="Proteomes" id="UP000054058"/>
    </source>
</evidence>
<evidence type="ECO:0000256" key="4">
    <source>
        <dbReference type="ARBA" id="ARBA00023163"/>
    </source>
</evidence>
<protein>
    <submittedName>
        <fullName evidence="6">LysR family transcriptional regulator</fullName>
    </submittedName>
</protein>
<evidence type="ECO:0000313" key="6">
    <source>
        <dbReference type="EMBL" id="ETX10019.1"/>
    </source>
</evidence>
<keyword evidence="7" id="KW-1185">Reference proteome</keyword>
<evidence type="ECO:0000256" key="3">
    <source>
        <dbReference type="ARBA" id="ARBA00023125"/>
    </source>
</evidence>
<dbReference type="Proteomes" id="UP000054058">
    <property type="component" value="Unassembled WGS sequence"/>
</dbReference>
<reference evidence="6 7" key="1">
    <citation type="submission" date="2014-01" db="EMBL/GenBank/DDBJ databases">
        <title>Marinomonas ushuaiensis DSM 15871 Genome Sequencing.</title>
        <authorList>
            <person name="Lai Q."/>
            <person name="Shao Z.S."/>
        </authorList>
    </citation>
    <scope>NUCLEOTIDE SEQUENCE [LARGE SCALE GENOMIC DNA]</scope>
    <source>
        <strain evidence="6 7">DSM 15871</strain>
    </source>
</reference>
<dbReference type="Pfam" id="PF00126">
    <property type="entry name" value="HTH_1"/>
    <property type="match status" value="1"/>
</dbReference>
<dbReference type="InterPro" id="IPR000847">
    <property type="entry name" value="LysR_HTH_N"/>
</dbReference>
<name>X7E1S7_9GAMM</name>
<dbReference type="GO" id="GO:0003700">
    <property type="term" value="F:DNA-binding transcription factor activity"/>
    <property type="evidence" value="ECO:0007669"/>
    <property type="project" value="InterPro"/>
</dbReference>
<dbReference type="OrthoDB" id="196624at2"/>
<keyword evidence="4" id="KW-0804">Transcription</keyword>
<dbReference type="InterPro" id="IPR036388">
    <property type="entry name" value="WH-like_DNA-bd_sf"/>
</dbReference>
<evidence type="ECO:0000259" key="5">
    <source>
        <dbReference type="PROSITE" id="PS50931"/>
    </source>
</evidence>
<keyword evidence="3" id="KW-0238">DNA-binding</keyword>
<keyword evidence="2" id="KW-0805">Transcription regulation</keyword>
<dbReference type="CDD" id="cd05466">
    <property type="entry name" value="PBP2_LTTR_substrate"/>
    <property type="match status" value="1"/>
</dbReference>
<dbReference type="InterPro" id="IPR005119">
    <property type="entry name" value="LysR_subst-bd"/>
</dbReference>
<dbReference type="SUPFAM" id="SSF53850">
    <property type="entry name" value="Periplasmic binding protein-like II"/>
    <property type="match status" value="1"/>
</dbReference>
<dbReference type="Gene3D" id="1.10.10.10">
    <property type="entry name" value="Winged helix-like DNA-binding domain superfamily/Winged helix DNA-binding domain"/>
    <property type="match status" value="1"/>
</dbReference>
<evidence type="ECO:0000256" key="1">
    <source>
        <dbReference type="ARBA" id="ARBA00009437"/>
    </source>
</evidence>
<accession>X7E1S7</accession>
<sequence>MYSLEQLKIFVTVCETGSFSAAARQLKRAQSGVSQSIANLEIAIDKTLFNRDKNTPTLTEQGIALLPIAKSMLHQQQNFDLKVQSLAQGEEHELVIAIDESLVNQVLIKILSSLAAQFPITHFELVVASTFDVEKMVREGEAQIGVVYVDGELKVDMDFFTLGHARFLTIASPTHSLANLSIVEEADLKLHRQCVHRSNQKKELWFSYKISPTAWYTNTHKALIELVKQNVGWAVVPELLATQYIESGEVISLPVAHEYDGWLTVVGCLVSRSRPSGPVLLAVTQLLQQYSLAEKQWIQSEVTP</sequence>
<dbReference type="Pfam" id="PF03466">
    <property type="entry name" value="LysR_substrate"/>
    <property type="match status" value="1"/>
</dbReference>
<comment type="caution">
    <text evidence="6">The sequence shown here is derived from an EMBL/GenBank/DDBJ whole genome shotgun (WGS) entry which is preliminary data.</text>
</comment>
<dbReference type="InterPro" id="IPR036390">
    <property type="entry name" value="WH_DNA-bd_sf"/>
</dbReference>
<comment type="similarity">
    <text evidence="1">Belongs to the LysR transcriptional regulatory family.</text>
</comment>
<dbReference type="SUPFAM" id="SSF46785">
    <property type="entry name" value="Winged helix' DNA-binding domain"/>
    <property type="match status" value="1"/>
</dbReference>
<dbReference type="STRING" id="1122207.MUS1_04090"/>
<proteinExistence type="inferred from homology"/>
<dbReference type="eggNOG" id="COG0583">
    <property type="taxonomic scope" value="Bacteria"/>
</dbReference>